<proteinExistence type="predicted"/>
<name>A0ABW4YB63_9GAMM</name>
<dbReference type="PROSITE" id="PS51833">
    <property type="entry name" value="HDOD"/>
    <property type="match status" value="1"/>
</dbReference>
<dbReference type="Proteomes" id="UP001597337">
    <property type="component" value="Unassembled WGS sequence"/>
</dbReference>
<dbReference type="InterPro" id="IPR052340">
    <property type="entry name" value="RNase_Y/CdgJ"/>
</dbReference>
<dbReference type="RefSeq" id="WP_386027560.1">
    <property type="nucleotide sequence ID" value="NZ_JBHUHX010000039.1"/>
</dbReference>
<evidence type="ECO:0000313" key="3">
    <source>
        <dbReference type="Proteomes" id="UP001597337"/>
    </source>
</evidence>
<dbReference type="Gene3D" id="1.10.3210.10">
    <property type="entry name" value="Hypothetical protein af1432"/>
    <property type="match status" value="1"/>
</dbReference>
<protein>
    <submittedName>
        <fullName evidence="2">HDOD domain-containing protein</fullName>
    </submittedName>
</protein>
<comment type="caution">
    <text evidence="2">The sequence shown here is derived from an EMBL/GenBank/DDBJ whole genome shotgun (WGS) entry which is preliminary data.</text>
</comment>
<gene>
    <name evidence="2" type="ORF">ACFSJC_13860</name>
</gene>
<dbReference type="SUPFAM" id="SSF109604">
    <property type="entry name" value="HD-domain/PDEase-like"/>
    <property type="match status" value="1"/>
</dbReference>
<dbReference type="PANTHER" id="PTHR33525:SF3">
    <property type="entry name" value="RIBONUCLEASE Y"/>
    <property type="match status" value="1"/>
</dbReference>
<dbReference type="PANTHER" id="PTHR33525">
    <property type="match status" value="1"/>
</dbReference>
<evidence type="ECO:0000313" key="2">
    <source>
        <dbReference type="EMBL" id="MFD2112930.1"/>
    </source>
</evidence>
<reference evidence="3" key="1">
    <citation type="journal article" date="2019" name="Int. J. Syst. Evol. Microbiol.">
        <title>The Global Catalogue of Microorganisms (GCM) 10K type strain sequencing project: providing services to taxonomists for standard genome sequencing and annotation.</title>
        <authorList>
            <consortium name="The Broad Institute Genomics Platform"/>
            <consortium name="The Broad Institute Genome Sequencing Center for Infectious Disease"/>
            <person name="Wu L."/>
            <person name="Ma J."/>
        </authorList>
    </citation>
    <scope>NUCLEOTIDE SEQUENCE [LARGE SCALE GENOMIC DNA]</scope>
    <source>
        <strain evidence="3">KACC 12597</strain>
    </source>
</reference>
<dbReference type="EMBL" id="JBHUHX010000039">
    <property type="protein sequence ID" value="MFD2112930.1"/>
    <property type="molecule type" value="Genomic_DNA"/>
</dbReference>
<dbReference type="InterPro" id="IPR013976">
    <property type="entry name" value="HDOD"/>
</dbReference>
<sequence>MQQTFEVPSLLAQIELTQDLAEEALNALSAQCWFGELGPKKRIRSVDVRAHRLFLVDGNMVRVYDGVTERLQSFHGLSDPIDLFPEARDEGDCVITETACKLLRIPVAALEAALSNSTQVDDIDLDPTEAAFLAELYQLITDNRLELPARPEVALKIQELTSDPDAGIDELTEIIQHDGTIAGALLHATNSPLFRAAKEILSVRDAVLRLGFRNTRMLTTNLALRQAFKAKHTATRDAMARVWSDGVLCSAYSYLISDVLKVQHRERALLAGLVAGIGAVPIIQFIEMRDADPDPNLIESLVYKLSSITGVLVINYWGLGEDLVKVAEESSNWGYEAEEPDYASIGLVAKWAMLQSEGRPHPDAAEVPAFRTLGLPPPEPGEPIAALADSGETLESLKSMFNL</sequence>
<dbReference type="Pfam" id="PF08668">
    <property type="entry name" value="HDOD"/>
    <property type="match status" value="1"/>
</dbReference>
<organism evidence="2 3">
    <name type="scientific">Thiorhodococcus fuscus</name>
    <dbReference type="NCBI Taxonomy" id="527200"/>
    <lineage>
        <taxon>Bacteria</taxon>
        <taxon>Pseudomonadati</taxon>
        <taxon>Pseudomonadota</taxon>
        <taxon>Gammaproteobacteria</taxon>
        <taxon>Chromatiales</taxon>
        <taxon>Chromatiaceae</taxon>
        <taxon>Thiorhodococcus</taxon>
    </lineage>
</organism>
<keyword evidence="3" id="KW-1185">Reference proteome</keyword>
<evidence type="ECO:0000259" key="1">
    <source>
        <dbReference type="PROSITE" id="PS51833"/>
    </source>
</evidence>
<accession>A0ABW4YB63</accession>
<feature type="domain" description="HDOD" evidence="1">
    <location>
        <begin position="147"/>
        <end position="333"/>
    </location>
</feature>